<dbReference type="EMBL" id="JACAZI010000018">
    <property type="protein sequence ID" value="KAF7341242.1"/>
    <property type="molecule type" value="Genomic_DNA"/>
</dbReference>
<accession>A0A8H6XIR5</accession>
<dbReference type="InterPro" id="IPR049052">
    <property type="entry name" value="nSTAND1"/>
</dbReference>
<evidence type="ECO:0000313" key="3">
    <source>
        <dbReference type="Proteomes" id="UP000620124"/>
    </source>
</evidence>
<dbReference type="AlphaFoldDB" id="A0A8H6XIR5"/>
<dbReference type="Proteomes" id="UP000620124">
    <property type="component" value="Unassembled WGS sequence"/>
</dbReference>
<protein>
    <submittedName>
        <fullName evidence="2">AAA domain-containing protein</fullName>
    </submittedName>
</protein>
<evidence type="ECO:0000313" key="2">
    <source>
        <dbReference type="EMBL" id="KAF7341242.1"/>
    </source>
</evidence>
<evidence type="ECO:0000259" key="1">
    <source>
        <dbReference type="Pfam" id="PF20703"/>
    </source>
</evidence>
<dbReference type="OrthoDB" id="691197at2759"/>
<sequence length="207" mass="22921">MLPSQPKIFHGRESEVSEILQLFSLHCPRIAILGTGGIGKTTLARAIVHHQEISNRYKQYRAVVVCDSATDKLELAALIGAHLGLKPGKDLTKAVLAHLSASPPSLLVLDNLETVWEPVEYRGEIEGFLALLTDIDHLALVITMRGTERPAKVRWTRPFVLPLRPLEHAAAQQAFIEIADSCHDPADVDKYIIPVGDRENNFDLSRL</sequence>
<dbReference type="PANTHER" id="PTHR47691">
    <property type="entry name" value="REGULATOR-RELATED"/>
    <property type="match status" value="1"/>
</dbReference>
<dbReference type="Gene3D" id="3.40.50.300">
    <property type="entry name" value="P-loop containing nucleotide triphosphate hydrolases"/>
    <property type="match status" value="1"/>
</dbReference>
<reference evidence="2" key="1">
    <citation type="submission" date="2020-05" db="EMBL/GenBank/DDBJ databases">
        <title>Mycena genomes resolve the evolution of fungal bioluminescence.</title>
        <authorList>
            <person name="Tsai I.J."/>
        </authorList>
    </citation>
    <scope>NUCLEOTIDE SEQUENCE</scope>
    <source>
        <strain evidence="2">CCC161011</strain>
    </source>
</reference>
<dbReference type="SUPFAM" id="SSF52540">
    <property type="entry name" value="P-loop containing nucleoside triphosphate hydrolases"/>
    <property type="match status" value="1"/>
</dbReference>
<keyword evidence="3" id="KW-1185">Reference proteome</keyword>
<feature type="domain" description="Novel STAND NTPase 1" evidence="1">
    <location>
        <begin position="5"/>
        <end position="145"/>
    </location>
</feature>
<gene>
    <name evidence="2" type="ORF">MVEN_01859800</name>
</gene>
<proteinExistence type="predicted"/>
<comment type="caution">
    <text evidence="2">The sequence shown here is derived from an EMBL/GenBank/DDBJ whole genome shotgun (WGS) entry which is preliminary data.</text>
</comment>
<dbReference type="PANTHER" id="PTHR47691:SF3">
    <property type="entry name" value="HTH-TYPE TRANSCRIPTIONAL REGULATOR RV0890C-RELATED"/>
    <property type="match status" value="1"/>
</dbReference>
<name>A0A8H6XIR5_9AGAR</name>
<dbReference type="InterPro" id="IPR027417">
    <property type="entry name" value="P-loop_NTPase"/>
</dbReference>
<dbReference type="Pfam" id="PF20703">
    <property type="entry name" value="nSTAND1"/>
    <property type="match status" value="1"/>
</dbReference>
<organism evidence="2 3">
    <name type="scientific">Mycena venus</name>
    <dbReference type="NCBI Taxonomy" id="2733690"/>
    <lineage>
        <taxon>Eukaryota</taxon>
        <taxon>Fungi</taxon>
        <taxon>Dikarya</taxon>
        <taxon>Basidiomycota</taxon>
        <taxon>Agaricomycotina</taxon>
        <taxon>Agaricomycetes</taxon>
        <taxon>Agaricomycetidae</taxon>
        <taxon>Agaricales</taxon>
        <taxon>Marasmiineae</taxon>
        <taxon>Mycenaceae</taxon>
        <taxon>Mycena</taxon>
    </lineage>
</organism>